<keyword evidence="7" id="KW-0675">Receptor</keyword>
<keyword evidence="3" id="KW-1003">Cell membrane</keyword>
<dbReference type="OrthoDB" id="5800391at2759"/>
<dbReference type="PANTHER" id="PTHR21421:SF29">
    <property type="entry name" value="GUSTATORY RECEPTOR 5A FOR TREHALOSE-RELATED"/>
    <property type="match status" value="1"/>
</dbReference>
<proteinExistence type="inferred from homology"/>
<evidence type="ECO:0000313" key="9">
    <source>
        <dbReference type="EMBL" id="CAG9576151.1"/>
    </source>
</evidence>
<evidence type="ECO:0000313" key="10">
    <source>
        <dbReference type="Proteomes" id="UP000789524"/>
    </source>
</evidence>
<evidence type="ECO:0000256" key="1">
    <source>
        <dbReference type="ARBA" id="ARBA00004651"/>
    </source>
</evidence>
<comment type="subcellular location">
    <subcellularLocation>
        <location evidence="1">Cell membrane</location>
        <topology evidence="1">Multi-pass membrane protein</topology>
    </subcellularLocation>
</comment>
<dbReference type="GO" id="GO:0008527">
    <property type="term" value="F:taste receptor activity"/>
    <property type="evidence" value="ECO:0007669"/>
    <property type="project" value="InterPro"/>
</dbReference>
<dbReference type="InterPro" id="IPR009318">
    <property type="entry name" value="Gustatory_rcpt"/>
</dbReference>
<dbReference type="AlphaFoldDB" id="A0A8J2W9T8"/>
<keyword evidence="5 8" id="KW-1133">Transmembrane helix</keyword>
<dbReference type="Pfam" id="PF06151">
    <property type="entry name" value="Trehalose_recp"/>
    <property type="match status" value="1"/>
</dbReference>
<dbReference type="GO" id="GO:0050916">
    <property type="term" value="P:sensory perception of sweet taste"/>
    <property type="evidence" value="ECO:0007669"/>
    <property type="project" value="UniProtKB-ARBA"/>
</dbReference>
<evidence type="ECO:0000256" key="5">
    <source>
        <dbReference type="ARBA" id="ARBA00022989"/>
    </source>
</evidence>
<evidence type="ECO:0000256" key="6">
    <source>
        <dbReference type="ARBA" id="ARBA00023136"/>
    </source>
</evidence>
<evidence type="ECO:0000256" key="8">
    <source>
        <dbReference type="SAM" id="Phobius"/>
    </source>
</evidence>
<evidence type="ECO:0000256" key="3">
    <source>
        <dbReference type="ARBA" id="ARBA00022475"/>
    </source>
</evidence>
<dbReference type="GO" id="GO:0005886">
    <property type="term" value="C:plasma membrane"/>
    <property type="evidence" value="ECO:0007669"/>
    <property type="project" value="UniProtKB-SubCell"/>
</dbReference>
<accession>A0A8J2W9T8</accession>
<keyword evidence="4 8" id="KW-0812">Transmembrane</keyword>
<comment type="caution">
    <text evidence="9">The sequence shown here is derived from an EMBL/GenBank/DDBJ whole genome shotgun (WGS) entry which is preliminary data.</text>
</comment>
<feature type="transmembrane region" description="Helical" evidence="8">
    <location>
        <begin position="48"/>
        <end position="72"/>
    </location>
</feature>
<protein>
    <submittedName>
        <fullName evidence="9">(African queen) hypothetical protein</fullName>
    </submittedName>
</protein>
<organism evidence="9 10">
    <name type="scientific">Danaus chrysippus</name>
    <name type="common">African queen</name>
    <dbReference type="NCBI Taxonomy" id="151541"/>
    <lineage>
        <taxon>Eukaryota</taxon>
        <taxon>Metazoa</taxon>
        <taxon>Ecdysozoa</taxon>
        <taxon>Arthropoda</taxon>
        <taxon>Hexapoda</taxon>
        <taxon>Insecta</taxon>
        <taxon>Pterygota</taxon>
        <taxon>Neoptera</taxon>
        <taxon>Endopterygota</taxon>
        <taxon>Lepidoptera</taxon>
        <taxon>Glossata</taxon>
        <taxon>Ditrysia</taxon>
        <taxon>Papilionoidea</taxon>
        <taxon>Nymphalidae</taxon>
        <taxon>Danainae</taxon>
        <taxon>Danaini</taxon>
        <taxon>Danaina</taxon>
        <taxon>Danaus</taxon>
        <taxon>Anosia</taxon>
    </lineage>
</organism>
<gene>
    <name evidence="9" type="ORF">DCHRY22_LOCUS11900</name>
</gene>
<dbReference type="PANTHER" id="PTHR21421">
    <property type="entry name" value="GUSTATORY RECEPTOR"/>
    <property type="match status" value="1"/>
</dbReference>
<reference evidence="9" key="1">
    <citation type="submission" date="2021-09" db="EMBL/GenBank/DDBJ databases">
        <authorList>
            <person name="Martin H S."/>
        </authorList>
    </citation>
    <scope>NUCLEOTIDE SEQUENCE</scope>
</reference>
<name>A0A8J2W9T8_9NEOP</name>
<sequence>MKVNVHCEMHVCLRVLMRLCRWAGFFPVEGLDKLNMCKLSKVKTIEDFVYYFYSFSFLLTRSCVTSFLAANIHTVSKRPLMIIQHLPSAEYDIEIQRLIRQIRYTTTALSGVFFHITRGMILQVIANIVKYELVLVQFARRKYQAISQ</sequence>
<dbReference type="EMBL" id="CAKASE010000074">
    <property type="protein sequence ID" value="CAG9576151.1"/>
    <property type="molecule type" value="Genomic_DNA"/>
</dbReference>
<evidence type="ECO:0000256" key="4">
    <source>
        <dbReference type="ARBA" id="ARBA00022692"/>
    </source>
</evidence>
<keyword evidence="6 8" id="KW-0472">Membrane</keyword>
<keyword evidence="10" id="KW-1185">Reference proteome</keyword>
<comment type="similarity">
    <text evidence="2">Belongs to the insect chemoreceptor superfamily. Gustatory receptor (GR) family. Gr5a subfamily.</text>
</comment>
<dbReference type="Proteomes" id="UP000789524">
    <property type="component" value="Unassembled WGS sequence"/>
</dbReference>
<evidence type="ECO:0000256" key="7">
    <source>
        <dbReference type="ARBA" id="ARBA00023170"/>
    </source>
</evidence>
<evidence type="ECO:0000256" key="2">
    <source>
        <dbReference type="ARBA" id="ARBA00005327"/>
    </source>
</evidence>